<proteinExistence type="predicted"/>
<feature type="transmembrane region" description="Helical" evidence="1">
    <location>
        <begin position="14"/>
        <end position="35"/>
    </location>
</feature>
<organism evidence="2 3">
    <name type="scientific">Spiroplasma chrysopicola DF-1</name>
    <dbReference type="NCBI Taxonomy" id="1276227"/>
    <lineage>
        <taxon>Bacteria</taxon>
        <taxon>Bacillati</taxon>
        <taxon>Mycoplasmatota</taxon>
        <taxon>Mollicutes</taxon>
        <taxon>Entomoplasmatales</taxon>
        <taxon>Spiroplasmataceae</taxon>
        <taxon>Spiroplasma</taxon>
    </lineage>
</organism>
<dbReference type="RefSeq" id="WP_016338811.1">
    <property type="nucleotide sequence ID" value="NC_021280.1"/>
</dbReference>
<keyword evidence="3" id="KW-1185">Reference proteome</keyword>
<dbReference type="AlphaFoldDB" id="R4UI43"/>
<protein>
    <recommendedName>
        <fullName evidence="4">Transmembrane protein</fullName>
    </recommendedName>
</protein>
<accession>R4UI43</accession>
<reference evidence="2 3" key="1">
    <citation type="journal article" date="2013" name="Genome Biol. Evol.">
        <title>Complete genomes of two dipteran-associated spiroplasmas provided insights into the origin, dynamics, and impacts of viral invasion in spiroplasma.</title>
        <authorList>
            <person name="Ku C."/>
            <person name="Lo W.S."/>
            <person name="Chen L.L."/>
            <person name="Kuo C.H."/>
        </authorList>
    </citation>
    <scope>NUCLEOTIDE SEQUENCE [LARGE SCALE GENOMIC DNA]</scope>
    <source>
        <strain evidence="2 3">DF-1</strain>
    </source>
</reference>
<keyword evidence="1" id="KW-0472">Membrane</keyword>
<keyword evidence="1" id="KW-0812">Transmembrane</keyword>
<evidence type="ECO:0000313" key="2">
    <source>
        <dbReference type="EMBL" id="AGM24986.1"/>
    </source>
</evidence>
<gene>
    <name evidence="2" type="ORF">SCHRY_v1c04040</name>
</gene>
<evidence type="ECO:0008006" key="4">
    <source>
        <dbReference type="Google" id="ProtNLM"/>
    </source>
</evidence>
<dbReference type="HOGENOM" id="CLU_1061331_0_0_14"/>
<sequence>MIAFEDFWIFIANYWEGIVAILSFITTILLGLISYNVQIKNYKKNLSRLIKRDNNSFRKLIKKTKVDNNSILFKSYLQAKMGFVLNDENGNEDSQNYFISFREYQLIKFIFKEIHKHLVNFIYILKLVEEYHIDPTNLEISKKSKLPECLELYKGLLDEKKIPPITEKDYYINSVYDFSGKLITENQIAEETLQEQYNFFLKNDREDMVISVLIKTDKKEEQKTPTTNNKVYFSVNTAEKRHLIKAAFRTLEQNDYLKKEGN</sequence>
<name>R4UI43_9MOLU</name>
<dbReference type="PATRIC" id="fig|1276227.3.peg.403"/>
<dbReference type="KEGG" id="scr:SCHRY_v1c04040"/>
<evidence type="ECO:0000256" key="1">
    <source>
        <dbReference type="SAM" id="Phobius"/>
    </source>
</evidence>
<evidence type="ECO:0000313" key="3">
    <source>
        <dbReference type="Proteomes" id="UP000013964"/>
    </source>
</evidence>
<dbReference type="OrthoDB" id="388263at2"/>
<dbReference type="EMBL" id="CP005077">
    <property type="protein sequence ID" value="AGM24986.1"/>
    <property type="molecule type" value="Genomic_DNA"/>
</dbReference>
<dbReference type="Proteomes" id="UP000013964">
    <property type="component" value="Chromosome"/>
</dbReference>
<dbReference type="STRING" id="1276227.SCHRY_v1c04040"/>
<keyword evidence="1" id="KW-1133">Transmembrane helix</keyword>